<evidence type="ECO:0000313" key="2">
    <source>
        <dbReference type="Proteomes" id="UP000278807"/>
    </source>
</evidence>
<name>A0A0R3TAB2_RODNA</name>
<dbReference type="OrthoDB" id="7103806at2759"/>
<gene>
    <name evidence="1" type="ORF">HNAJ_LOCUS3999</name>
</gene>
<keyword evidence="2" id="KW-1185">Reference proteome</keyword>
<proteinExistence type="predicted"/>
<sequence>MNNIDKMREYIQIFDEWYEYRQHHVPLFSSAIVEDAMKDYLEPSSPSVTHLDTIWREFRYIFETQLGGVRN</sequence>
<dbReference type="AlphaFoldDB" id="A0A0R3TAB2"/>
<dbReference type="Proteomes" id="UP000278807">
    <property type="component" value="Unassembled WGS sequence"/>
</dbReference>
<reference evidence="1 2" key="2">
    <citation type="submission" date="2018-11" db="EMBL/GenBank/DDBJ databases">
        <authorList>
            <consortium name="Pathogen Informatics"/>
        </authorList>
    </citation>
    <scope>NUCLEOTIDE SEQUENCE [LARGE SCALE GENOMIC DNA]</scope>
</reference>
<organism evidence="3">
    <name type="scientific">Rodentolepis nana</name>
    <name type="common">Dwarf tapeworm</name>
    <name type="synonym">Hymenolepis nana</name>
    <dbReference type="NCBI Taxonomy" id="102285"/>
    <lineage>
        <taxon>Eukaryota</taxon>
        <taxon>Metazoa</taxon>
        <taxon>Spiralia</taxon>
        <taxon>Lophotrochozoa</taxon>
        <taxon>Platyhelminthes</taxon>
        <taxon>Cestoda</taxon>
        <taxon>Eucestoda</taxon>
        <taxon>Cyclophyllidea</taxon>
        <taxon>Hymenolepididae</taxon>
        <taxon>Rodentolepis</taxon>
    </lineage>
</organism>
<protein>
    <submittedName>
        <fullName evidence="3">Hydrolase</fullName>
    </submittedName>
</protein>
<accession>A0A0R3TAB2</accession>
<dbReference type="EMBL" id="UZAE01002565">
    <property type="protein sequence ID" value="VDN99858.1"/>
    <property type="molecule type" value="Genomic_DNA"/>
</dbReference>
<reference evidence="3" key="1">
    <citation type="submission" date="2017-02" db="UniProtKB">
        <authorList>
            <consortium name="WormBaseParasite"/>
        </authorList>
    </citation>
    <scope>IDENTIFICATION</scope>
</reference>
<evidence type="ECO:0000313" key="3">
    <source>
        <dbReference type="WBParaSite" id="HNAJ_0000400101-mRNA-1"/>
    </source>
</evidence>
<dbReference type="WBParaSite" id="HNAJ_0000400101-mRNA-1">
    <property type="protein sequence ID" value="HNAJ_0000400101-mRNA-1"/>
    <property type="gene ID" value="HNAJ_0000400101"/>
</dbReference>
<evidence type="ECO:0000313" key="1">
    <source>
        <dbReference type="EMBL" id="VDN99858.1"/>
    </source>
</evidence>